<keyword evidence="7" id="KW-1185">Reference proteome</keyword>
<reference evidence="4 7" key="1">
    <citation type="submission" date="2015-01" db="EMBL/GenBank/DDBJ databases">
        <title>Genome Sequence of Pseudomonas antarctica CMS 35.</title>
        <authorList>
            <person name="Voget S."/>
            <person name="Chow J."/>
            <person name="Daniel R."/>
            <person name="Streit W."/>
        </authorList>
    </citation>
    <scope>NUCLEOTIDE SEQUENCE [LARGE SCALE GENOMIC DNA]</scope>
    <source>
        <strain evidence="4 7">CMS 35</strain>
    </source>
</reference>
<keyword evidence="1" id="KW-0732">Signal</keyword>
<evidence type="ECO:0000256" key="1">
    <source>
        <dbReference type="SAM" id="SignalP"/>
    </source>
</evidence>
<evidence type="ECO:0000313" key="5">
    <source>
        <dbReference type="EMBL" id="SDN14624.1"/>
    </source>
</evidence>
<gene>
    <name evidence="4" type="ORF">PSAN_33460</name>
    <name evidence="5" type="ORF">SAMN04490179_2769</name>
</gene>
<evidence type="ECO:0000313" key="6">
    <source>
        <dbReference type="Proteomes" id="UP000182470"/>
    </source>
</evidence>
<sequence length="620" mass="67946">MQSVTLSPTRLFGALAVVICGLFSAQASADYTDRSLTVEKNNQSYVVKADGSFVLDVELVRRINEERAIKPNAERSVSFNRTLETVNIVDAYTLKADGRKVPVAADQIKEQQEQASAEAPMFQDSRIKVVIFPDVAVGDRMVLHYQRQRTKPMFPGQFEDLYAPDFYENQQSHLTYDMPADMPLFADVRGFKATEPTTANGRKIYRWDLEPTEKNRVEVGSVAYTDYGQRLAVSTFTDYKQFAQAYAARAQVEVTPAITQLAQKLTANLDTPRSKALVLSDWVRKNIRYVAVYVGNGGVVPHSAQAVLDNRYGDCKDHVALLEALLKAVAIESSPALINLGDAYALPKVPTLGLLNHAITYIPALDLYLDSTATPIAAGYLLLPELGKPVLLTQLGELAHTPINQLGKVDGTLHFKIDPSGAADFTNGTTVEGWATELNRFLFKSMMPADLDQLTQKVLSLYGQTGSGKIETDPLDSNAATFTSTVKGRTDNLVNLPGPTGVPTLSSLAGGIGQNVFSLMAEKDRTQHFTCTSGTIEEKARFDFPKEVNILAVPKAVALNIGGFTYQTTYVKEGNSVLITRRYAFNHPDVLCSPQDFVAMKPAIEGMVNDLKSQIIVQTL</sequence>
<dbReference type="Pfam" id="PF01841">
    <property type="entry name" value="Transglut_core"/>
    <property type="match status" value="1"/>
</dbReference>
<dbReference type="InterPro" id="IPR024618">
    <property type="entry name" value="DUF3857"/>
</dbReference>
<name>A0A1G9YZX1_9PSED</name>
<dbReference type="Gene3D" id="2.60.40.3140">
    <property type="match status" value="1"/>
</dbReference>
<dbReference type="Gene3D" id="3.10.620.30">
    <property type="match status" value="1"/>
</dbReference>
<dbReference type="EMBL" id="JXDI01000001">
    <property type="protein sequence ID" value="KAF2410912.1"/>
    <property type="molecule type" value="Genomic_DNA"/>
</dbReference>
<feature type="chain" id="PRO_5009246395" evidence="1">
    <location>
        <begin position="30"/>
        <end position="620"/>
    </location>
</feature>
<proteinExistence type="predicted"/>
<dbReference type="Proteomes" id="UP000748067">
    <property type="component" value="Unassembled WGS sequence"/>
</dbReference>
<dbReference type="Proteomes" id="UP000182470">
    <property type="component" value="Chromosome I"/>
</dbReference>
<dbReference type="Pfam" id="PF12969">
    <property type="entry name" value="DUF3857"/>
    <property type="match status" value="1"/>
</dbReference>
<accession>A0A1G9YZX1</accession>
<feature type="domain" description="DUF3857" evidence="3">
    <location>
        <begin position="49"/>
        <end position="211"/>
    </location>
</feature>
<feature type="domain" description="Transglutaminase-like" evidence="2">
    <location>
        <begin position="260"/>
        <end position="333"/>
    </location>
</feature>
<dbReference type="InterPro" id="IPR038765">
    <property type="entry name" value="Papain-like_cys_pep_sf"/>
</dbReference>
<dbReference type="OrthoDB" id="103430at2"/>
<evidence type="ECO:0000259" key="3">
    <source>
        <dbReference type="Pfam" id="PF12969"/>
    </source>
</evidence>
<dbReference type="InterPro" id="IPR002931">
    <property type="entry name" value="Transglutaminase-like"/>
</dbReference>
<dbReference type="SUPFAM" id="SSF54001">
    <property type="entry name" value="Cysteine proteinases"/>
    <property type="match status" value="1"/>
</dbReference>
<dbReference type="RefSeq" id="WP_083357618.1">
    <property type="nucleotide sequence ID" value="NZ_JXDI01000001.1"/>
</dbReference>
<dbReference type="EMBL" id="LT629704">
    <property type="protein sequence ID" value="SDN14624.1"/>
    <property type="molecule type" value="Genomic_DNA"/>
</dbReference>
<organism evidence="5 6">
    <name type="scientific">Pseudomonas antarctica</name>
    <dbReference type="NCBI Taxonomy" id="219572"/>
    <lineage>
        <taxon>Bacteria</taxon>
        <taxon>Pseudomonadati</taxon>
        <taxon>Pseudomonadota</taxon>
        <taxon>Gammaproteobacteria</taxon>
        <taxon>Pseudomonadales</taxon>
        <taxon>Pseudomonadaceae</taxon>
        <taxon>Pseudomonas</taxon>
    </lineage>
</organism>
<evidence type="ECO:0000313" key="7">
    <source>
        <dbReference type="Proteomes" id="UP000748067"/>
    </source>
</evidence>
<protein>
    <submittedName>
        <fullName evidence="5">Transglutaminase-like superfamily protein</fullName>
    </submittedName>
</protein>
<evidence type="ECO:0000313" key="4">
    <source>
        <dbReference type="EMBL" id="KAF2410912.1"/>
    </source>
</evidence>
<dbReference type="AlphaFoldDB" id="A0A1G9YZX1"/>
<evidence type="ECO:0000259" key="2">
    <source>
        <dbReference type="Pfam" id="PF01841"/>
    </source>
</evidence>
<feature type="signal peptide" evidence="1">
    <location>
        <begin position="1"/>
        <end position="29"/>
    </location>
</feature>
<reference evidence="5 6" key="2">
    <citation type="submission" date="2016-10" db="EMBL/GenBank/DDBJ databases">
        <authorList>
            <person name="de Groot N.N."/>
        </authorList>
    </citation>
    <scope>NUCLEOTIDE SEQUENCE [LARGE SCALE GENOMIC DNA]</scope>
    <source>
        <strain evidence="5 6">BS2772</strain>
    </source>
</reference>